<keyword evidence="8" id="KW-1185">Reference proteome</keyword>
<keyword evidence="3 4" id="KW-0949">S-adenosyl-L-methionine</keyword>
<comment type="caution">
    <text evidence="7">The sequence shown here is derived from an EMBL/GenBank/DDBJ whole genome shotgun (WGS) entry which is preliminary data.</text>
</comment>
<dbReference type="InterPro" id="IPR025799">
    <property type="entry name" value="Arg_MeTrfase"/>
</dbReference>
<gene>
    <name evidence="7" type="ORF">EVOR1521_LOCUS18628</name>
</gene>
<evidence type="ECO:0000256" key="3">
    <source>
        <dbReference type="ARBA" id="ARBA00022691"/>
    </source>
</evidence>
<dbReference type="SUPFAM" id="SSF53335">
    <property type="entry name" value="S-adenosyl-L-methionine-dependent methyltransferases"/>
    <property type="match status" value="1"/>
</dbReference>
<dbReference type="GO" id="GO:0032259">
    <property type="term" value="P:methylation"/>
    <property type="evidence" value="ECO:0007669"/>
    <property type="project" value="UniProtKB-KW"/>
</dbReference>
<keyword evidence="2 4" id="KW-0808">Transferase</keyword>
<organism evidence="7 8">
    <name type="scientific">Effrenium voratum</name>
    <dbReference type="NCBI Taxonomy" id="2562239"/>
    <lineage>
        <taxon>Eukaryota</taxon>
        <taxon>Sar</taxon>
        <taxon>Alveolata</taxon>
        <taxon>Dinophyceae</taxon>
        <taxon>Suessiales</taxon>
        <taxon>Symbiodiniaceae</taxon>
        <taxon>Effrenium</taxon>
    </lineage>
</organism>
<keyword evidence="1 4" id="KW-0489">Methyltransferase</keyword>
<evidence type="ECO:0000313" key="7">
    <source>
        <dbReference type="EMBL" id="CAJ1393857.1"/>
    </source>
</evidence>
<dbReference type="Gene3D" id="3.40.50.150">
    <property type="entry name" value="Vaccinia Virus protein VP39"/>
    <property type="match status" value="1"/>
</dbReference>
<dbReference type="CDD" id="cd02440">
    <property type="entry name" value="AdoMet_MTases"/>
    <property type="match status" value="1"/>
</dbReference>
<dbReference type="AlphaFoldDB" id="A0AA36ITS9"/>
<dbReference type="PROSITE" id="PS51678">
    <property type="entry name" value="SAM_MT_PRMT"/>
    <property type="match status" value="1"/>
</dbReference>
<dbReference type="InterPro" id="IPR055135">
    <property type="entry name" value="PRMT_dom"/>
</dbReference>
<evidence type="ECO:0000256" key="1">
    <source>
        <dbReference type="ARBA" id="ARBA00022603"/>
    </source>
</evidence>
<evidence type="ECO:0000256" key="2">
    <source>
        <dbReference type="ARBA" id="ARBA00022679"/>
    </source>
</evidence>
<dbReference type="GO" id="GO:0042054">
    <property type="term" value="F:histone methyltransferase activity"/>
    <property type="evidence" value="ECO:0007669"/>
    <property type="project" value="TreeGrafter"/>
</dbReference>
<feature type="domain" description="Protein arginine N-methyltransferase" evidence="6">
    <location>
        <begin position="170"/>
        <end position="328"/>
    </location>
</feature>
<dbReference type="EMBL" id="CAUJNA010002668">
    <property type="protein sequence ID" value="CAJ1393857.1"/>
    <property type="molecule type" value="Genomic_DNA"/>
</dbReference>
<dbReference type="PANTHER" id="PTHR11006">
    <property type="entry name" value="PROTEIN ARGININE N-METHYLTRANSFERASE"/>
    <property type="match status" value="1"/>
</dbReference>
<reference evidence="7" key="1">
    <citation type="submission" date="2023-08" db="EMBL/GenBank/DDBJ databases">
        <authorList>
            <person name="Chen Y."/>
            <person name="Shah S."/>
            <person name="Dougan E. K."/>
            <person name="Thang M."/>
            <person name="Chan C."/>
        </authorList>
    </citation>
    <scope>NUCLEOTIDE SEQUENCE</scope>
</reference>
<dbReference type="Gene3D" id="2.70.160.11">
    <property type="entry name" value="Hnrnp arginine n-methyltransferase1"/>
    <property type="match status" value="1"/>
</dbReference>
<dbReference type="Proteomes" id="UP001178507">
    <property type="component" value="Unassembled WGS sequence"/>
</dbReference>
<proteinExistence type="predicted"/>
<evidence type="ECO:0000256" key="4">
    <source>
        <dbReference type="PROSITE-ProRule" id="PRU01015"/>
    </source>
</evidence>
<protein>
    <submittedName>
        <fullName evidence="7">Uncharacterized protein</fullName>
    </submittedName>
</protein>
<accession>A0AA36ITS9</accession>
<name>A0AA36ITS9_9DINO</name>
<dbReference type="Pfam" id="PF22528">
    <property type="entry name" value="PRMT_C"/>
    <property type="match status" value="1"/>
</dbReference>
<dbReference type="InterPro" id="IPR041698">
    <property type="entry name" value="Methyltransf_25"/>
</dbReference>
<dbReference type="Pfam" id="PF13649">
    <property type="entry name" value="Methyltransf_25"/>
    <property type="match status" value="1"/>
</dbReference>
<dbReference type="InterPro" id="IPR029063">
    <property type="entry name" value="SAM-dependent_MTases_sf"/>
</dbReference>
<sequence length="330" mass="36627">MSTKRQREAEAPEAQEELPADFDEAYFEAYDNPEIHALMLGDTQRLGSYLAAIRCHRGAMEGKLVLDVGAGSAVLSMLCVLHGKAGHVFAVEASPGMASVARRLVEINAMQQKVTIIEGRVEEVELPGKVDIIISEWMGFYLVHESMLESVLAARDRWLKPQGLLLPSSGRIWAALVEAEELRKDLAAYEDLLGLDLRPVSSLELQRYASQPRVENLEPRRLLAEPVLFAELPDLRTLPPSGSRQFQAKLSFRSWRRGFAAAVAFWFDVGFGHDVVLKTDPGSPPTHWKQTVVYLGAFAEVEAGEVLAAEVTMAQSEENPRQYNISLETL</sequence>
<evidence type="ECO:0000259" key="6">
    <source>
        <dbReference type="Pfam" id="PF22528"/>
    </source>
</evidence>
<evidence type="ECO:0000259" key="5">
    <source>
        <dbReference type="Pfam" id="PF13649"/>
    </source>
</evidence>
<evidence type="ECO:0000313" key="8">
    <source>
        <dbReference type="Proteomes" id="UP001178507"/>
    </source>
</evidence>
<dbReference type="GO" id="GO:0016274">
    <property type="term" value="F:protein-arginine N-methyltransferase activity"/>
    <property type="evidence" value="ECO:0007669"/>
    <property type="project" value="InterPro"/>
</dbReference>
<dbReference type="PANTHER" id="PTHR11006:SF4">
    <property type="entry name" value="PROTEIN ARGININE N-METHYLTRANSFERASE 7"/>
    <property type="match status" value="1"/>
</dbReference>
<feature type="domain" description="Methyltransferase" evidence="5">
    <location>
        <begin position="65"/>
        <end position="163"/>
    </location>
</feature>